<dbReference type="GO" id="GO:0004523">
    <property type="term" value="F:RNA-DNA hybrid ribonuclease activity"/>
    <property type="evidence" value="ECO:0007669"/>
    <property type="project" value="InterPro"/>
</dbReference>
<sequence>MASDSNRDFSKSGSSPSRIRTISPKPSRISSARNPVPPSASSSGRRQSPDRAALLPRPRASLQWSLLRHPRPASSSAAVLRPVAPSGLGILGPPPPQPPPADLQEDGGAASPPPPDFELVVSWRPPPDGWVKLNTDGSFVGRGSSGGAGFVARDSEGLFVFAGTSSCPGVNPLYSELWAIRAALTRAIEAGFPRVLLESDSSSAVDLLGGRIKNAPRGTKQLVQDCLALRCRFARSSSSTHTGRATGWPTASPPWAADRDRIASTCISTICPTPSPETASCSIFAAAPPCARASFTTSVV</sequence>
<feature type="region of interest" description="Disordered" evidence="1">
    <location>
        <begin position="1"/>
        <end position="57"/>
    </location>
</feature>
<reference evidence="3" key="1">
    <citation type="submission" date="2020-07" db="EMBL/GenBank/DDBJ databases">
        <authorList>
            <person name="Lin J."/>
        </authorList>
    </citation>
    <scope>NUCLEOTIDE SEQUENCE</scope>
</reference>
<dbReference type="InterPro" id="IPR044730">
    <property type="entry name" value="RNase_H-like_dom_plant"/>
</dbReference>
<dbReference type="AlphaFoldDB" id="A0A6V7PPQ3"/>
<protein>
    <recommendedName>
        <fullName evidence="2">RNase H type-1 domain-containing protein</fullName>
    </recommendedName>
</protein>
<dbReference type="Pfam" id="PF13456">
    <property type="entry name" value="RVT_3"/>
    <property type="match status" value="1"/>
</dbReference>
<feature type="compositionally biased region" description="Polar residues" evidence="1">
    <location>
        <begin position="11"/>
        <end position="20"/>
    </location>
</feature>
<dbReference type="GO" id="GO:0003676">
    <property type="term" value="F:nucleic acid binding"/>
    <property type="evidence" value="ECO:0007669"/>
    <property type="project" value="InterPro"/>
</dbReference>
<evidence type="ECO:0000256" key="1">
    <source>
        <dbReference type="SAM" id="MobiDB-lite"/>
    </source>
</evidence>
<gene>
    <name evidence="3" type="ORF">CB5_LOCUS16012</name>
</gene>
<evidence type="ECO:0000259" key="2">
    <source>
        <dbReference type="Pfam" id="PF13456"/>
    </source>
</evidence>
<organism evidence="3">
    <name type="scientific">Ananas comosus var. bracteatus</name>
    <name type="common">red pineapple</name>
    <dbReference type="NCBI Taxonomy" id="296719"/>
    <lineage>
        <taxon>Eukaryota</taxon>
        <taxon>Viridiplantae</taxon>
        <taxon>Streptophyta</taxon>
        <taxon>Embryophyta</taxon>
        <taxon>Tracheophyta</taxon>
        <taxon>Spermatophyta</taxon>
        <taxon>Magnoliopsida</taxon>
        <taxon>Liliopsida</taxon>
        <taxon>Poales</taxon>
        <taxon>Bromeliaceae</taxon>
        <taxon>Bromelioideae</taxon>
        <taxon>Ananas</taxon>
    </lineage>
</organism>
<proteinExistence type="predicted"/>
<dbReference type="InterPro" id="IPR002156">
    <property type="entry name" value="RNaseH_domain"/>
</dbReference>
<feature type="domain" description="RNase H type-1" evidence="2">
    <location>
        <begin position="134"/>
        <end position="237"/>
    </location>
</feature>
<dbReference type="SUPFAM" id="SSF53098">
    <property type="entry name" value="Ribonuclease H-like"/>
    <property type="match status" value="1"/>
</dbReference>
<dbReference type="Gene3D" id="3.30.420.10">
    <property type="entry name" value="Ribonuclease H-like superfamily/Ribonuclease H"/>
    <property type="match status" value="1"/>
</dbReference>
<evidence type="ECO:0000313" key="3">
    <source>
        <dbReference type="EMBL" id="CAD1832801.1"/>
    </source>
</evidence>
<dbReference type="CDD" id="cd06222">
    <property type="entry name" value="RNase_H_like"/>
    <property type="match status" value="1"/>
</dbReference>
<accession>A0A6V7PPQ3</accession>
<dbReference type="EMBL" id="LR862150">
    <property type="protein sequence ID" value="CAD1832801.1"/>
    <property type="molecule type" value="Genomic_DNA"/>
</dbReference>
<dbReference type="PANTHER" id="PTHR47723">
    <property type="entry name" value="OS05G0353850 PROTEIN"/>
    <property type="match status" value="1"/>
</dbReference>
<feature type="compositionally biased region" description="Polar residues" evidence="1">
    <location>
        <begin position="28"/>
        <end position="46"/>
    </location>
</feature>
<name>A0A6V7PPQ3_ANACO</name>
<feature type="compositionally biased region" description="Basic and acidic residues" evidence="1">
    <location>
        <begin position="1"/>
        <end position="10"/>
    </location>
</feature>
<feature type="region of interest" description="Disordered" evidence="1">
    <location>
        <begin position="85"/>
        <end position="118"/>
    </location>
</feature>
<feature type="compositionally biased region" description="Pro residues" evidence="1">
    <location>
        <begin position="92"/>
        <end position="101"/>
    </location>
</feature>
<dbReference type="PANTHER" id="PTHR47723:SF19">
    <property type="entry name" value="POLYNUCLEOTIDYL TRANSFERASE, RIBONUCLEASE H-LIKE SUPERFAMILY PROTEIN"/>
    <property type="match status" value="1"/>
</dbReference>
<dbReference type="InterPro" id="IPR036397">
    <property type="entry name" value="RNaseH_sf"/>
</dbReference>
<dbReference type="InterPro" id="IPR053151">
    <property type="entry name" value="RNase_H-like"/>
</dbReference>
<dbReference type="InterPro" id="IPR012337">
    <property type="entry name" value="RNaseH-like_sf"/>
</dbReference>